<evidence type="ECO:0000313" key="1">
    <source>
        <dbReference type="EMBL" id="KAH7837831.1"/>
    </source>
</evidence>
<protein>
    <submittedName>
        <fullName evidence="1">Uncharacterized protein</fullName>
    </submittedName>
</protein>
<organism evidence="1 2">
    <name type="scientific">Vaccinium darrowii</name>
    <dbReference type="NCBI Taxonomy" id="229202"/>
    <lineage>
        <taxon>Eukaryota</taxon>
        <taxon>Viridiplantae</taxon>
        <taxon>Streptophyta</taxon>
        <taxon>Embryophyta</taxon>
        <taxon>Tracheophyta</taxon>
        <taxon>Spermatophyta</taxon>
        <taxon>Magnoliopsida</taxon>
        <taxon>eudicotyledons</taxon>
        <taxon>Gunneridae</taxon>
        <taxon>Pentapetalae</taxon>
        <taxon>asterids</taxon>
        <taxon>Ericales</taxon>
        <taxon>Ericaceae</taxon>
        <taxon>Vaccinioideae</taxon>
        <taxon>Vaccinieae</taxon>
        <taxon>Vaccinium</taxon>
    </lineage>
</organism>
<reference evidence="1 2" key="1">
    <citation type="journal article" date="2021" name="Hortic Res">
        <title>High-quality reference genome and annotation aids understanding of berry development for evergreen blueberry (Vaccinium darrowii).</title>
        <authorList>
            <person name="Yu J."/>
            <person name="Hulse-Kemp A.M."/>
            <person name="Babiker E."/>
            <person name="Staton M."/>
        </authorList>
    </citation>
    <scope>NUCLEOTIDE SEQUENCE [LARGE SCALE GENOMIC DNA]</scope>
    <source>
        <strain evidence="2">cv. NJ 8807/NJ 8810</strain>
        <tissue evidence="1">Young leaf</tissue>
    </source>
</reference>
<dbReference type="Proteomes" id="UP000828048">
    <property type="component" value="Chromosome 6"/>
</dbReference>
<dbReference type="EMBL" id="CM037156">
    <property type="protein sequence ID" value="KAH7837831.1"/>
    <property type="molecule type" value="Genomic_DNA"/>
</dbReference>
<name>A0ACB7XAQ8_9ERIC</name>
<proteinExistence type="predicted"/>
<accession>A0ACB7XAQ8</accession>
<keyword evidence="2" id="KW-1185">Reference proteome</keyword>
<sequence>MEVSPATSMADLGSKAMDSDVVRKKRNGPSPPELNISNSEANGYQVRRIHRPAGIRKLGLPSIQSRRRKVMGIKALGTSLKLSLEGNNQLIYPETWFFYDCCGYMCCHRDVLSQQGKYRSRKEERKKEKGKHLTEDNK</sequence>
<evidence type="ECO:0000313" key="2">
    <source>
        <dbReference type="Proteomes" id="UP000828048"/>
    </source>
</evidence>
<comment type="caution">
    <text evidence="1">The sequence shown here is derived from an EMBL/GenBank/DDBJ whole genome shotgun (WGS) entry which is preliminary data.</text>
</comment>
<gene>
    <name evidence="1" type="ORF">Vadar_018544</name>
</gene>